<dbReference type="InParanoid" id="A0CAZ2"/>
<protein>
    <submittedName>
        <fullName evidence="1">Uncharacterized protein</fullName>
    </submittedName>
</protein>
<dbReference type="KEGG" id="ptm:GSPATT00036742001"/>
<proteinExistence type="predicted"/>
<dbReference type="Proteomes" id="UP000000600">
    <property type="component" value="Unassembled WGS sequence"/>
</dbReference>
<dbReference type="GeneID" id="5021141"/>
<gene>
    <name evidence="1" type="ORF">GSPATT00036742001</name>
</gene>
<evidence type="ECO:0000313" key="1">
    <source>
        <dbReference type="EMBL" id="CAK67959.1"/>
    </source>
</evidence>
<name>A0CAZ2_PARTE</name>
<reference evidence="1 2" key="1">
    <citation type="journal article" date="2006" name="Nature">
        <title>Global trends of whole-genome duplications revealed by the ciliate Paramecium tetraurelia.</title>
        <authorList>
            <consortium name="Genoscope"/>
            <person name="Aury J.-M."/>
            <person name="Jaillon O."/>
            <person name="Duret L."/>
            <person name="Noel B."/>
            <person name="Jubin C."/>
            <person name="Porcel B.M."/>
            <person name="Segurens B."/>
            <person name="Daubin V."/>
            <person name="Anthouard V."/>
            <person name="Aiach N."/>
            <person name="Arnaiz O."/>
            <person name="Billaut A."/>
            <person name="Beisson J."/>
            <person name="Blanc I."/>
            <person name="Bouhouche K."/>
            <person name="Camara F."/>
            <person name="Duharcourt S."/>
            <person name="Guigo R."/>
            <person name="Gogendeau D."/>
            <person name="Katinka M."/>
            <person name="Keller A.-M."/>
            <person name="Kissmehl R."/>
            <person name="Klotz C."/>
            <person name="Koll F."/>
            <person name="Le Moue A."/>
            <person name="Lepere C."/>
            <person name="Malinsky S."/>
            <person name="Nowacki M."/>
            <person name="Nowak J.K."/>
            <person name="Plattner H."/>
            <person name="Poulain J."/>
            <person name="Ruiz F."/>
            <person name="Serrano V."/>
            <person name="Zagulski M."/>
            <person name="Dessen P."/>
            <person name="Betermier M."/>
            <person name="Weissenbach J."/>
            <person name="Scarpelli C."/>
            <person name="Schachter V."/>
            <person name="Sperling L."/>
            <person name="Meyer E."/>
            <person name="Cohen J."/>
            <person name="Wincker P."/>
        </authorList>
    </citation>
    <scope>NUCLEOTIDE SEQUENCE [LARGE SCALE GENOMIC DNA]</scope>
    <source>
        <strain evidence="1 2">Stock d4-2</strain>
    </source>
</reference>
<dbReference type="HOGENOM" id="CLU_784045_0_0_1"/>
<dbReference type="EMBL" id="CT868055">
    <property type="protein sequence ID" value="CAK67959.1"/>
    <property type="molecule type" value="Genomic_DNA"/>
</dbReference>
<dbReference type="RefSeq" id="XP_001435356.1">
    <property type="nucleotide sequence ID" value="XM_001435319.1"/>
</dbReference>
<keyword evidence="2" id="KW-1185">Reference proteome</keyword>
<sequence length="354" mass="41927">MQGISTQCIFLIKFPVYMHHIKQLSQISLLFSVSIKFLKVVVYTSTNTYRMLDIIIYLRSESFEFYNESQEMQNIKIHQFQEFQQIEFRYASRVIVASIVVQEQYKYKIFQDKRNSYYVQHHSHQDVMNLHPILNLHFKCDKRPKFPACKNQLFRQEKKSNIQKYSLTIIAQFVAKQLHFTTKTILLLLNQFQQETQLTTQLYIEITISSISSHEYDLCSQQVIFVILQDNINKLNFKLNTMQTRVTKQLQQTINGLLLSKLSSSQSSNVKNLDKIIHARQMTARSQNCSIVLRNEIWQIVQHFVIGKSQNAVQEYLQNCQIRRSNINKLQHRIVQHRNDIGMLESYIFSSVVQ</sequence>
<organism evidence="1 2">
    <name type="scientific">Paramecium tetraurelia</name>
    <dbReference type="NCBI Taxonomy" id="5888"/>
    <lineage>
        <taxon>Eukaryota</taxon>
        <taxon>Sar</taxon>
        <taxon>Alveolata</taxon>
        <taxon>Ciliophora</taxon>
        <taxon>Intramacronucleata</taxon>
        <taxon>Oligohymenophorea</taxon>
        <taxon>Peniculida</taxon>
        <taxon>Parameciidae</taxon>
        <taxon>Paramecium</taxon>
    </lineage>
</organism>
<accession>A0CAZ2</accession>
<dbReference type="AlphaFoldDB" id="A0CAZ2"/>
<evidence type="ECO:0000313" key="2">
    <source>
        <dbReference type="Proteomes" id="UP000000600"/>
    </source>
</evidence>